<sequence>SISYKKPWPKHHPSHYHNSVCTQIHCSDIVINAINSSRSKPTRANLLDVIGYECKSKFIKSIPALVHRCRMFH</sequence>
<protein>
    <submittedName>
        <fullName evidence="1">Uncharacterized protein</fullName>
    </submittedName>
</protein>
<dbReference type="AlphaFoldDB" id="A0A2P5FSP7"/>
<proteinExistence type="predicted"/>
<keyword evidence="2" id="KW-1185">Reference proteome</keyword>
<feature type="non-terminal residue" evidence="1">
    <location>
        <position position="1"/>
    </location>
</feature>
<comment type="caution">
    <text evidence="1">The sequence shown here is derived from an EMBL/GenBank/DDBJ whole genome shotgun (WGS) entry which is preliminary data.</text>
</comment>
<dbReference type="Proteomes" id="UP000237000">
    <property type="component" value="Unassembled WGS sequence"/>
</dbReference>
<name>A0A2P5FSP7_TREOI</name>
<evidence type="ECO:0000313" key="1">
    <source>
        <dbReference type="EMBL" id="POO00838.1"/>
    </source>
</evidence>
<dbReference type="InParanoid" id="A0A2P5FSP7"/>
<evidence type="ECO:0000313" key="2">
    <source>
        <dbReference type="Proteomes" id="UP000237000"/>
    </source>
</evidence>
<organism evidence="1 2">
    <name type="scientific">Trema orientale</name>
    <name type="common">Charcoal tree</name>
    <name type="synonym">Celtis orientalis</name>
    <dbReference type="NCBI Taxonomy" id="63057"/>
    <lineage>
        <taxon>Eukaryota</taxon>
        <taxon>Viridiplantae</taxon>
        <taxon>Streptophyta</taxon>
        <taxon>Embryophyta</taxon>
        <taxon>Tracheophyta</taxon>
        <taxon>Spermatophyta</taxon>
        <taxon>Magnoliopsida</taxon>
        <taxon>eudicotyledons</taxon>
        <taxon>Gunneridae</taxon>
        <taxon>Pentapetalae</taxon>
        <taxon>rosids</taxon>
        <taxon>fabids</taxon>
        <taxon>Rosales</taxon>
        <taxon>Cannabaceae</taxon>
        <taxon>Trema</taxon>
    </lineage>
</organism>
<accession>A0A2P5FSP7</accession>
<gene>
    <name evidence="1" type="ORF">TorRG33x02_034690</name>
</gene>
<reference evidence="2" key="1">
    <citation type="submission" date="2016-06" db="EMBL/GenBank/DDBJ databases">
        <title>Parallel loss of symbiosis genes in relatives of nitrogen-fixing non-legume Parasponia.</title>
        <authorList>
            <person name="Van Velzen R."/>
            <person name="Holmer R."/>
            <person name="Bu F."/>
            <person name="Rutten L."/>
            <person name="Van Zeijl A."/>
            <person name="Liu W."/>
            <person name="Santuari L."/>
            <person name="Cao Q."/>
            <person name="Sharma T."/>
            <person name="Shen D."/>
            <person name="Roswanjaya Y."/>
            <person name="Wardhani T."/>
            <person name="Kalhor M.S."/>
            <person name="Jansen J."/>
            <person name="Van den Hoogen J."/>
            <person name="Gungor B."/>
            <person name="Hartog M."/>
            <person name="Hontelez J."/>
            <person name="Verver J."/>
            <person name="Yang W.-C."/>
            <person name="Schijlen E."/>
            <person name="Repin R."/>
            <person name="Schilthuizen M."/>
            <person name="Schranz E."/>
            <person name="Heidstra R."/>
            <person name="Miyata K."/>
            <person name="Fedorova E."/>
            <person name="Kohlen W."/>
            <person name="Bisseling T."/>
            <person name="Smit S."/>
            <person name="Geurts R."/>
        </authorList>
    </citation>
    <scope>NUCLEOTIDE SEQUENCE [LARGE SCALE GENOMIC DNA]</scope>
    <source>
        <strain evidence="2">cv. RG33-2</strain>
    </source>
</reference>
<dbReference type="EMBL" id="JXTC01000011">
    <property type="protein sequence ID" value="POO00838.1"/>
    <property type="molecule type" value="Genomic_DNA"/>
</dbReference>